<name>A0A7W7LT96_9ACTN</name>
<dbReference type="Proteomes" id="UP000556084">
    <property type="component" value="Unassembled WGS sequence"/>
</dbReference>
<feature type="transmembrane region" description="Helical" evidence="1">
    <location>
        <begin position="6"/>
        <end position="25"/>
    </location>
</feature>
<dbReference type="RefSeq" id="WP_184351628.1">
    <property type="nucleotide sequence ID" value="NZ_JACHJH010000009.1"/>
</dbReference>
<gene>
    <name evidence="2" type="ORF">FHS39_004908</name>
</gene>
<dbReference type="EMBL" id="JACHJH010000009">
    <property type="protein sequence ID" value="MBB4895829.1"/>
    <property type="molecule type" value="Genomic_DNA"/>
</dbReference>
<keyword evidence="1" id="KW-0812">Transmembrane</keyword>
<dbReference type="AlphaFoldDB" id="A0A7W7LT96"/>
<protein>
    <submittedName>
        <fullName evidence="2">Uncharacterized protein</fullName>
    </submittedName>
</protein>
<keyword evidence="3" id="KW-1185">Reference proteome</keyword>
<organism evidence="2 3">
    <name type="scientific">Streptomyces olivoverticillatus</name>
    <dbReference type="NCBI Taxonomy" id="66427"/>
    <lineage>
        <taxon>Bacteria</taxon>
        <taxon>Bacillati</taxon>
        <taxon>Actinomycetota</taxon>
        <taxon>Actinomycetes</taxon>
        <taxon>Kitasatosporales</taxon>
        <taxon>Streptomycetaceae</taxon>
        <taxon>Streptomyces</taxon>
    </lineage>
</organism>
<proteinExistence type="predicted"/>
<keyword evidence="1" id="KW-1133">Transmembrane helix</keyword>
<evidence type="ECO:0000256" key="1">
    <source>
        <dbReference type="SAM" id="Phobius"/>
    </source>
</evidence>
<sequence>MLLSLLTGPTLVLLIVIPLFVLAALRKTAQLARRRGGGPRGVGATATEELHALIYPSKRVQLEQRRIELVLRDDEQDGAPKRTGVDLDAGTIRIAGRGTR</sequence>
<accession>A0A7W7LT96</accession>
<reference evidence="2 3" key="1">
    <citation type="submission" date="2020-08" db="EMBL/GenBank/DDBJ databases">
        <title>Genomic Encyclopedia of Type Strains, Phase III (KMG-III): the genomes of soil and plant-associated and newly described type strains.</title>
        <authorList>
            <person name="Whitman W."/>
        </authorList>
    </citation>
    <scope>NUCLEOTIDE SEQUENCE [LARGE SCALE GENOMIC DNA]</scope>
    <source>
        <strain evidence="2 3">CECT 3266</strain>
    </source>
</reference>
<comment type="caution">
    <text evidence="2">The sequence shown here is derived from an EMBL/GenBank/DDBJ whole genome shotgun (WGS) entry which is preliminary data.</text>
</comment>
<dbReference type="InterPro" id="IPR045684">
    <property type="entry name" value="DUF6191"/>
</dbReference>
<keyword evidence="1" id="KW-0472">Membrane</keyword>
<evidence type="ECO:0000313" key="2">
    <source>
        <dbReference type="EMBL" id="MBB4895829.1"/>
    </source>
</evidence>
<dbReference type="Pfam" id="PF19690">
    <property type="entry name" value="DUF6191"/>
    <property type="match status" value="1"/>
</dbReference>
<evidence type="ECO:0000313" key="3">
    <source>
        <dbReference type="Proteomes" id="UP000556084"/>
    </source>
</evidence>